<dbReference type="Pfam" id="PF00534">
    <property type="entry name" value="Glycos_transf_1"/>
    <property type="match status" value="1"/>
</dbReference>
<dbReference type="InterPro" id="IPR001296">
    <property type="entry name" value="Glyco_trans_1"/>
</dbReference>
<protein>
    <submittedName>
        <fullName evidence="2">Glycosyltransferase family 4 protein</fullName>
    </submittedName>
</protein>
<evidence type="ECO:0000313" key="3">
    <source>
        <dbReference type="Proteomes" id="UP000612680"/>
    </source>
</evidence>
<reference evidence="2 3" key="1">
    <citation type="submission" date="2020-06" db="EMBL/GenBank/DDBJ databases">
        <title>Dyadobacter sandarakinus sp. nov., isolated from the soil of the Arctic Yellow River Station.</title>
        <authorList>
            <person name="Zhang Y."/>
            <person name="Peng F."/>
        </authorList>
    </citation>
    <scope>NUCLEOTIDE SEQUENCE [LARGE SCALE GENOMIC DNA]</scope>
    <source>
        <strain evidence="2 3">Q3-56</strain>
    </source>
</reference>
<organism evidence="2 3">
    <name type="scientific">Dyadobacter sandarakinus</name>
    <dbReference type="NCBI Taxonomy" id="2747268"/>
    <lineage>
        <taxon>Bacteria</taxon>
        <taxon>Pseudomonadati</taxon>
        <taxon>Bacteroidota</taxon>
        <taxon>Cytophagia</taxon>
        <taxon>Cytophagales</taxon>
        <taxon>Spirosomataceae</taxon>
        <taxon>Dyadobacter</taxon>
    </lineage>
</organism>
<feature type="domain" description="Glycosyl transferase family 1" evidence="1">
    <location>
        <begin position="192"/>
        <end position="356"/>
    </location>
</feature>
<proteinExistence type="predicted"/>
<dbReference type="InterPro" id="IPR050194">
    <property type="entry name" value="Glycosyltransferase_grp1"/>
</dbReference>
<sequence>MRILIIHNQLWAHYKSRLFNKLYEALKKQAPGSDMQVIQIALYERSRKAMQPDNTIVYDYPYCVLFQKSLEEVSLKERTKALFQAFNAYKPTILNITGYADWAQVALMAYARSKGVKVVISSESSVMDQQRSFWKEGIKKLILRQAQGFFCFGKSPADYLVSLGVRKQQILVQHGAVIDEDVISGRYQLAAALPRPENVRRFIFVGRLAPEKNLSMLIRAFDNITSVRTGTYTWELVLAGDGSESAMLQNLAHKSAASANIHFTGGMPWYQVPGQLARADVLVLPSLSEPWGLVVNEAMTCGMAVIVSEKCGCVQDLVVNGQNGFTFDPLRQPDLEKAMLYFVQHPDRISSMGRESEKLVAPFSSTKVAAQMAAAFQSL</sequence>
<evidence type="ECO:0000313" key="2">
    <source>
        <dbReference type="EMBL" id="QRQ99640.1"/>
    </source>
</evidence>
<dbReference type="EMBL" id="CP056775">
    <property type="protein sequence ID" value="QRQ99640.1"/>
    <property type="molecule type" value="Genomic_DNA"/>
</dbReference>
<gene>
    <name evidence="2" type="ORF">HWI92_01275</name>
</gene>
<evidence type="ECO:0000259" key="1">
    <source>
        <dbReference type="Pfam" id="PF00534"/>
    </source>
</evidence>
<keyword evidence="3" id="KW-1185">Reference proteome</keyword>
<dbReference type="Gene3D" id="3.40.50.2000">
    <property type="entry name" value="Glycogen Phosphorylase B"/>
    <property type="match status" value="2"/>
</dbReference>
<dbReference type="SUPFAM" id="SSF53756">
    <property type="entry name" value="UDP-Glycosyltransferase/glycogen phosphorylase"/>
    <property type="match status" value="1"/>
</dbReference>
<dbReference type="PANTHER" id="PTHR45947:SF3">
    <property type="entry name" value="SULFOQUINOVOSYL TRANSFERASE SQD2"/>
    <property type="match status" value="1"/>
</dbReference>
<dbReference type="PANTHER" id="PTHR45947">
    <property type="entry name" value="SULFOQUINOVOSYL TRANSFERASE SQD2"/>
    <property type="match status" value="1"/>
</dbReference>
<dbReference type="RefSeq" id="WP_204660401.1">
    <property type="nucleotide sequence ID" value="NZ_CP056775.1"/>
</dbReference>
<accession>A0ABX7I0R5</accession>
<dbReference type="Proteomes" id="UP000612680">
    <property type="component" value="Chromosome"/>
</dbReference>
<name>A0ABX7I0R5_9BACT</name>
<dbReference type="CDD" id="cd03801">
    <property type="entry name" value="GT4_PimA-like"/>
    <property type="match status" value="1"/>
</dbReference>